<accession>A0ABU5QQT7</accession>
<evidence type="ECO:0000313" key="2">
    <source>
        <dbReference type="Proteomes" id="UP001304671"/>
    </source>
</evidence>
<protein>
    <submittedName>
        <fullName evidence="1">DUF5694 domain-containing protein</fullName>
    </submittedName>
</protein>
<dbReference type="Proteomes" id="UP001304671">
    <property type="component" value="Unassembled WGS sequence"/>
</dbReference>
<name>A0ABU5QQT7_9BACT</name>
<gene>
    <name evidence="1" type="ORF">VB264_13325</name>
</gene>
<dbReference type="Pfam" id="PF18950">
    <property type="entry name" value="DUF5694"/>
    <property type="match status" value="1"/>
</dbReference>
<dbReference type="EMBL" id="JAYFUL010000020">
    <property type="protein sequence ID" value="MEA5258771.1"/>
    <property type="molecule type" value="Genomic_DNA"/>
</dbReference>
<dbReference type="RefSeq" id="WP_323250099.1">
    <property type="nucleotide sequence ID" value="NZ_JAYFUL010000020.1"/>
</dbReference>
<comment type="caution">
    <text evidence="1">The sequence shown here is derived from an EMBL/GenBank/DDBJ whole genome shotgun (WGS) entry which is preliminary data.</text>
</comment>
<evidence type="ECO:0000313" key="1">
    <source>
        <dbReference type="EMBL" id="MEA5258771.1"/>
    </source>
</evidence>
<keyword evidence="2" id="KW-1185">Reference proteome</keyword>
<proteinExistence type="predicted"/>
<dbReference type="InterPro" id="IPR043749">
    <property type="entry name" value="DUF5694"/>
</dbReference>
<organism evidence="1 2">
    <name type="scientific">Arcicella aquatica</name>
    <dbReference type="NCBI Taxonomy" id="217141"/>
    <lineage>
        <taxon>Bacteria</taxon>
        <taxon>Pseudomonadati</taxon>
        <taxon>Bacteroidota</taxon>
        <taxon>Cytophagia</taxon>
        <taxon>Cytophagales</taxon>
        <taxon>Flectobacillaceae</taxon>
        <taxon>Arcicella</taxon>
    </lineage>
</organism>
<sequence>MKKLSLITLVTICFNTLNLFGQKSEIKQPSSFFPKEKAQVLVVGTFHFDYPNLDVNKINDGDKIDVLKEPKKSEITELVNYIKKFKPTKIAIEATPKWNATEKLRQYKAGNSRNERDERYQIALRVASEMKMDTIYGIDAGSFDEDLVKLDSVYFQKLFKGFDFQNDDKFNAMYMKWFDYEEKLPVTTNLLKYIKHINTSESHKLGYGAYLVGDFKLDNQRGADILSIWWYNRNLRIFRKLQEITESSKDRILVIFGNGHAAVLRQLLESSPEYKFIEFDSLK</sequence>
<reference evidence="1 2" key="1">
    <citation type="submission" date="2023-12" db="EMBL/GenBank/DDBJ databases">
        <title>Novel species of the genus Arcicella isolated from rivers.</title>
        <authorList>
            <person name="Lu H."/>
        </authorList>
    </citation>
    <scope>NUCLEOTIDE SEQUENCE [LARGE SCALE GENOMIC DNA]</scope>
    <source>
        <strain evidence="1 2">LMG 21963</strain>
    </source>
</reference>